<dbReference type="Gene3D" id="2.60.120.920">
    <property type="match status" value="1"/>
</dbReference>
<dbReference type="InterPro" id="IPR043136">
    <property type="entry name" value="B30.2/SPRY_sf"/>
</dbReference>
<sequence length="216" mass="23818">FFLFLAAVCLLVADASPRKKTKLEKGPSSSGNAESTLGLTPQNQWAARHKDLTLTDGLIVQSIGEKREWRSVFAEQPIPKNPPGNFYYEVKISGKEGYIYIGLAQLGKPVGLSKGTYAYASNGYIWGHEAGRYSHAKDGRLFISENPKFGDGNIIGCGVNLEKHQIFYTLNGKRLETPDLRVDSAADLYPCVTWYYPGTKIAANFGPNFYEIADAI</sequence>
<dbReference type="PANTHER" id="PTHR12864">
    <property type="entry name" value="RAN BINDING PROTEIN 9-RELATED"/>
    <property type="match status" value="1"/>
</dbReference>
<feature type="chain" id="PRO_5012090600" evidence="1">
    <location>
        <begin position="16"/>
        <end position="216"/>
    </location>
</feature>
<evidence type="ECO:0000256" key="1">
    <source>
        <dbReference type="SAM" id="SignalP"/>
    </source>
</evidence>
<dbReference type="InterPro" id="IPR044736">
    <property type="entry name" value="Gid1/RanBPM/SPLA_SPRY"/>
</dbReference>
<dbReference type="InterPro" id="IPR003877">
    <property type="entry name" value="SPRY_dom"/>
</dbReference>
<dbReference type="EMBL" id="JX026924">
    <property type="protein sequence ID" value="AFN86184.1"/>
    <property type="molecule type" value="mRNA"/>
</dbReference>
<feature type="non-terminal residue" evidence="3">
    <location>
        <position position="1"/>
    </location>
</feature>
<protein>
    <submittedName>
        <fullName evidence="3">Secreted SPRY domain-containing protein 16</fullName>
    </submittedName>
</protein>
<dbReference type="AlphaFoldDB" id="I7AYW7"/>
<gene>
    <name evidence="3" type="primary">SPRYSEC-16</name>
</gene>
<proteinExistence type="evidence at transcript level"/>
<feature type="domain" description="B30.2/SPRY" evidence="2">
    <location>
        <begin position="21"/>
        <end position="210"/>
    </location>
</feature>
<feature type="signal peptide" evidence="1">
    <location>
        <begin position="1"/>
        <end position="15"/>
    </location>
</feature>
<name>I7AYW7_GLORO</name>
<dbReference type="CDD" id="cd12885">
    <property type="entry name" value="SPRY_RanBP_like"/>
    <property type="match status" value="1"/>
</dbReference>
<evidence type="ECO:0000313" key="3">
    <source>
        <dbReference type="EMBL" id="AFN86184.1"/>
    </source>
</evidence>
<dbReference type="SUPFAM" id="SSF49899">
    <property type="entry name" value="Concanavalin A-like lectins/glucanases"/>
    <property type="match status" value="1"/>
</dbReference>
<evidence type="ECO:0000259" key="2">
    <source>
        <dbReference type="PROSITE" id="PS50188"/>
    </source>
</evidence>
<dbReference type="InterPro" id="IPR001870">
    <property type="entry name" value="B30.2/SPRY"/>
</dbReference>
<reference evidence="3" key="1">
    <citation type="journal article" date="2012" name="Plant Physiol.">
        <title>The Effector SPRYSEC-19 of Globodera rostochiensis Suppresses CC-NB-LRR-Mediated Disease Resistance in Plants.</title>
        <authorList>
            <person name="Postma W.J."/>
            <person name="Slootweg E.J."/>
            <person name="Rehman S."/>
            <person name="Finkers-Tomczak A."/>
            <person name="Tytgat T.O."/>
            <person name="van Gelderen K."/>
            <person name="Lozano-Torres J.L."/>
            <person name="Roosien J."/>
            <person name="Pomp R."/>
            <person name="van Schaik C."/>
            <person name="Bakker J."/>
            <person name="Goverse A."/>
            <person name="Smant G."/>
        </authorList>
    </citation>
    <scope>NUCLEOTIDE SEQUENCE</scope>
    <source>
        <strain evidence="3">Ro1-Mierenbos</strain>
    </source>
</reference>
<dbReference type="PROSITE" id="PS50188">
    <property type="entry name" value="B302_SPRY"/>
    <property type="match status" value="1"/>
</dbReference>
<dbReference type="InterPro" id="IPR013320">
    <property type="entry name" value="ConA-like_dom_sf"/>
</dbReference>
<dbReference type="InterPro" id="IPR050618">
    <property type="entry name" value="Ubq-SigPath_Reg"/>
</dbReference>
<keyword evidence="1" id="KW-0732">Signal</keyword>
<organism evidence="3">
    <name type="scientific">Globodera rostochiensis</name>
    <name type="common">Golden nematode worm</name>
    <name type="synonym">Heterodera rostochiensis</name>
    <dbReference type="NCBI Taxonomy" id="31243"/>
    <lineage>
        <taxon>Eukaryota</taxon>
        <taxon>Metazoa</taxon>
        <taxon>Ecdysozoa</taxon>
        <taxon>Nematoda</taxon>
        <taxon>Chromadorea</taxon>
        <taxon>Rhabditida</taxon>
        <taxon>Tylenchina</taxon>
        <taxon>Tylenchomorpha</taxon>
        <taxon>Tylenchoidea</taxon>
        <taxon>Heteroderidae</taxon>
        <taxon>Heteroderinae</taxon>
        <taxon>Globodera</taxon>
    </lineage>
</organism>
<accession>I7AYW7</accession>
<dbReference type="SMART" id="SM00449">
    <property type="entry name" value="SPRY"/>
    <property type="match status" value="1"/>
</dbReference>
<dbReference type="Pfam" id="PF00622">
    <property type="entry name" value="SPRY"/>
    <property type="match status" value="1"/>
</dbReference>